<dbReference type="PANTHER" id="PTHR43229">
    <property type="entry name" value="NODULATION PROTEIN J"/>
    <property type="match status" value="1"/>
</dbReference>
<evidence type="ECO:0000256" key="5">
    <source>
        <dbReference type="ARBA" id="ARBA00023251"/>
    </source>
</evidence>
<dbReference type="InterPro" id="IPR000412">
    <property type="entry name" value="ABC_2_transport"/>
</dbReference>
<sequence length="244" mass="25896">MNIKYLALETRRVIRAPRFLIFTVGFPVVFYLLFSNLYGNQGGAAEQAATRAWIMAGMAAFGALTAAVSTGTRIATERGAGWQRQLRLTPLSGGAYLVTKALVGMLVSVGPLLLVCAVGAATGVRLDAAAWAQLVIGTWLGLLPFAVLGVLIGQLSTPDSVQPIGSATFMLLSIGGGLWFPPELMPTWLNRLAHVLPSFWYGGIGRDAVGHQGVTMQTVLVLGVWTVGLALVAARRYRADTARV</sequence>
<dbReference type="GO" id="GO:0140359">
    <property type="term" value="F:ABC-type transporter activity"/>
    <property type="evidence" value="ECO:0007669"/>
    <property type="project" value="InterPro"/>
</dbReference>
<evidence type="ECO:0000256" key="2">
    <source>
        <dbReference type="ARBA" id="ARBA00022692"/>
    </source>
</evidence>
<dbReference type="RefSeq" id="WP_137814474.1">
    <property type="nucleotide sequence ID" value="NZ_BJFL01000014.1"/>
</dbReference>
<organism evidence="8 9">
    <name type="scientific">Gandjariella thermophila</name>
    <dbReference type="NCBI Taxonomy" id="1931992"/>
    <lineage>
        <taxon>Bacteria</taxon>
        <taxon>Bacillati</taxon>
        <taxon>Actinomycetota</taxon>
        <taxon>Actinomycetes</taxon>
        <taxon>Pseudonocardiales</taxon>
        <taxon>Pseudonocardiaceae</taxon>
        <taxon>Gandjariella</taxon>
    </lineage>
</organism>
<evidence type="ECO:0000313" key="9">
    <source>
        <dbReference type="Proteomes" id="UP000298860"/>
    </source>
</evidence>
<feature type="transmembrane region" description="Helical" evidence="6">
    <location>
        <begin position="20"/>
        <end position="39"/>
    </location>
</feature>
<name>A0A4D4JC04_9PSEU</name>
<keyword evidence="2 6" id="KW-0812">Transmembrane</keyword>
<protein>
    <submittedName>
        <fullName evidence="8">ABC transporter</fullName>
    </submittedName>
</protein>
<accession>A0A4D4JC04</accession>
<reference evidence="9" key="1">
    <citation type="submission" date="2019-04" db="EMBL/GenBank/DDBJ databases">
        <title>Draft genome sequence of Pseudonocardiaceae bacterium SL3-2-4.</title>
        <authorList>
            <person name="Ningsih F."/>
            <person name="Yokota A."/>
            <person name="Sakai Y."/>
            <person name="Nanatani K."/>
            <person name="Yabe S."/>
            <person name="Oetari A."/>
            <person name="Sjamsuridzal W."/>
        </authorList>
    </citation>
    <scope>NUCLEOTIDE SEQUENCE [LARGE SCALE GENOMIC DNA]</scope>
    <source>
        <strain evidence="9">SL3-2-4</strain>
    </source>
</reference>
<feature type="transmembrane region" description="Helical" evidence="6">
    <location>
        <begin position="130"/>
        <end position="152"/>
    </location>
</feature>
<evidence type="ECO:0000256" key="3">
    <source>
        <dbReference type="ARBA" id="ARBA00022989"/>
    </source>
</evidence>
<feature type="transmembrane region" description="Helical" evidence="6">
    <location>
        <begin position="164"/>
        <end position="181"/>
    </location>
</feature>
<evidence type="ECO:0000313" key="8">
    <source>
        <dbReference type="EMBL" id="GDY31393.1"/>
    </source>
</evidence>
<dbReference type="AlphaFoldDB" id="A0A4D4JC04"/>
<dbReference type="GO" id="GO:0043190">
    <property type="term" value="C:ATP-binding cassette (ABC) transporter complex"/>
    <property type="evidence" value="ECO:0007669"/>
    <property type="project" value="InterPro"/>
</dbReference>
<dbReference type="Pfam" id="PF01061">
    <property type="entry name" value="ABC2_membrane"/>
    <property type="match status" value="1"/>
</dbReference>
<comment type="subcellular location">
    <subcellularLocation>
        <location evidence="1">Membrane</location>
        <topology evidence="1">Multi-pass membrane protein</topology>
    </subcellularLocation>
</comment>
<proteinExistence type="predicted"/>
<dbReference type="PIRSF" id="PIRSF006648">
    <property type="entry name" value="DrrB"/>
    <property type="match status" value="1"/>
</dbReference>
<feature type="domain" description="ABC-2 type transporter transmembrane" evidence="7">
    <location>
        <begin position="9"/>
        <end position="201"/>
    </location>
</feature>
<keyword evidence="9" id="KW-1185">Reference proteome</keyword>
<dbReference type="GO" id="GO:0046677">
    <property type="term" value="P:response to antibiotic"/>
    <property type="evidence" value="ECO:0007669"/>
    <property type="project" value="UniProtKB-KW"/>
</dbReference>
<dbReference type="InterPro" id="IPR051784">
    <property type="entry name" value="Nod_factor_ABC_transporter"/>
</dbReference>
<dbReference type="PANTHER" id="PTHR43229:SF2">
    <property type="entry name" value="NODULATION PROTEIN J"/>
    <property type="match status" value="1"/>
</dbReference>
<keyword evidence="4 6" id="KW-0472">Membrane</keyword>
<dbReference type="Proteomes" id="UP000298860">
    <property type="component" value="Unassembled WGS sequence"/>
</dbReference>
<feature type="transmembrane region" description="Helical" evidence="6">
    <location>
        <begin position="51"/>
        <end position="76"/>
    </location>
</feature>
<evidence type="ECO:0000256" key="6">
    <source>
        <dbReference type="SAM" id="Phobius"/>
    </source>
</evidence>
<keyword evidence="5" id="KW-0046">Antibiotic resistance</keyword>
<comment type="caution">
    <text evidence="8">The sequence shown here is derived from an EMBL/GenBank/DDBJ whole genome shotgun (WGS) entry which is preliminary data.</text>
</comment>
<evidence type="ECO:0000256" key="1">
    <source>
        <dbReference type="ARBA" id="ARBA00004141"/>
    </source>
</evidence>
<evidence type="ECO:0000256" key="4">
    <source>
        <dbReference type="ARBA" id="ARBA00023136"/>
    </source>
</evidence>
<gene>
    <name evidence="8" type="ORF">GTS_30260</name>
</gene>
<dbReference type="InterPro" id="IPR013525">
    <property type="entry name" value="ABC2_TM"/>
</dbReference>
<dbReference type="OrthoDB" id="63188at2"/>
<evidence type="ECO:0000259" key="7">
    <source>
        <dbReference type="Pfam" id="PF01061"/>
    </source>
</evidence>
<feature type="transmembrane region" description="Helical" evidence="6">
    <location>
        <begin position="214"/>
        <end position="234"/>
    </location>
</feature>
<feature type="transmembrane region" description="Helical" evidence="6">
    <location>
        <begin position="97"/>
        <end position="124"/>
    </location>
</feature>
<keyword evidence="3 6" id="KW-1133">Transmembrane helix</keyword>
<dbReference type="EMBL" id="BJFL01000014">
    <property type="protein sequence ID" value="GDY31393.1"/>
    <property type="molecule type" value="Genomic_DNA"/>
</dbReference>